<proteinExistence type="predicted"/>
<name>A0A4Z2FZF6_9TELE</name>
<evidence type="ECO:0000313" key="3">
    <source>
        <dbReference type="Proteomes" id="UP000314294"/>
    </source>
</evidence>
<feature type="compositionally biased region" description="Basic and acidic residues" evidence="1">
    <location>
        <begin position="22"/>
        <end position="35"/>
    </location>
</feature>
<dbReference type="EMBL" id="SRLO01000827">
    <property type="protein sequence ID" value="TNN45742.1"/>
    <property type="molecule type" value="Genomic_DNA"/>
</dbReference>
<accession>A0A4Z2FZF6</accession>
<comment type="caution">
    <text evidence="2">The sequence shown here is derived from an EMBL/GenBank/DDBJ whole genome shotgun (WGS) entry which is preliminary data.</text>
</comment>
<sequence>MQTFDSVSGSGENAPSLSRCVQEARKGEGKSRPIERPNGVITPHAAGRPLKDVSSRFHQFPRRDRPTIPFLEKKRRAGASFWIAAARRWRAPACPSTGLSRRVRRHGVTSQGAGCEARRICRVVFASFVPGNRKRSFSFPFELFLNRLTFCPPEASVQNNPSCIGMRVRSDCSFRPGEYSARQRKPDASRRLPAAFEPFGGDGLMHI</sequence>
<gene>
    <name evidence="2" type="ORF">EYF80_044052</name>
</gene>
<dbReference type="Proteomes" id="UP000314294">
    <property type="component" value="Unassembled WGS sequence"/>
</dbReference>
<feature type="region of interest" description="Disordered" evidence="1">
    <location>
        <begin position="1"/>
        <end position="47"/>
    </location>
</feature>
<evidence type="ECO:0000313" key="2">
    <source>
        <dbReference type="EMBL" id="TNN45742.1"/>
    </source>
</evidence>
<dbReference type="AlphaFoldDB" id="A0A4Z2FZF6"/>
<evidence type="ECO:0000256" key="1">
    <source>
        <dbReference type="SAM" id="MobiDB-lite"/>
    </source>
</evidence>
<keyword evidence="3" id="KW-1185">Reference proteome</keyword>
<reference evidence="2 3" key="1">
    <citation type="submission" date="2019-03" db="EMBL/GenBank/DDBJ databases">
        <title>First draft genome of Liparis tanakae, snailfish: a comprehensive survey of snailfish specific genes.</title>
        <authorList>
            <person name="Kim W."/>
            <person name="Song I."/>
            <person name="Jeong J.-H."/>
            <person name="Kim D."/>
            <person name="Kim S."/>
            <person name="Ryu S."/>
            <person name="Song J.Y."/>
            <person name="Lee S.K."/>
        </authorList>
    </citation>
    <scope>NUCLEOTIDE SEQUENCE [LARGE SCALE GENOMIC DNA]</scope>
    <source>
        <tissue evidence="2">Muscle</tissue>
    </source>
</reference>
<organism evidence="2 3">
    <name type="scientific">Liparis tanakae</name>
    <name type="common">Tanaka's snailfish</name>
    <dbReference type="NCBI Taxonomy" id="230148"/>
    <lineage>
        <taxon>Eukaryota</taxon>
        <taxon>Metazoa</taxon>
        <taxon>Chordata</taxon>
        <taxon>Craniata</taxon>
        <taxon>Vertebrata</taxon>
        <taxon>Euteleostomi</taxon>
        <taxon>Actinopterygii</taxon>
        <taxon>Neopterygii</taxon>
        <taxon>Teleostei</taxon>
        <taxon>Neoteleostei</taxon>
        <taxon>Acanthomorphata</taxon>
        <taxon>Eupercaria</taxon>
        <taxon>Perciformes</taxon>
        <taxon>Cottioidei</taxon>
        <taxon>Cottales</taxon>
        <taxon>Liparidae</taxon>
        <taxon>Liparis</taxon>
    </lineage>
</organism>
<feature type="compositionally biased region" description="Polar residues" evidence="1">
    <location>
        <begin position="1"/>
        <end position="16"/>
    </location>
</feature>
<protein>
    <submittedName>
        <fullName evidence="2">Uncharacterized protein</fullName>
    </submittedName>
</protein>